<gene>
    <name evidence="1" type="ORF">S01H4_46342</name>
</gene>
<comment type="caution">
    <text evidence="1">The sequence shown here is derived from an EMBL/GenBank/DDBJ whole genome shotgun (WGS) entry which is preliminary data.</text>
</comment>
<proteinExistence type="predicted"/>
<sequence>MATNAVKQVTAAYKKIDKIVMEYSRMFPTSWGLYSEFRTTKKLSLAGNKKGPKIFGLHFDKLLNSNSAIELGNKKYGVLSSPGSCREYFQDSIWNILKTVGGDVSIEAIKKEPRT</sequence>
<dbReference type="AlphaFoldDB" id="X1B7C4"/>
<dbReference type="EMBL" id="BART01025886">
    <property type="protein sequence ID" value="GAG90975.1"/>
    <property type="molecule type" value="Genomic_DNA"/>
</dbReference>
<reference evidence="1" key="1">
    <citation type="journal article" date="2014" name="Front. Microbiol.">
        <title>High frequency of phylogenetically diverse reductive dehalogenase-homologous genes in deep subseafloor sedimentary metagenomes.</title>
        <authorList>
            <person name="Kawai M."/>
            <person name="Futagami T."/>
            <person name="Toyoda A."/>
            <person name="Takaki Y."/>
            <person name="Nishi S."/>
            <person name="Hori S."/>
            <person name="Arai W."/>
            <person name="Tsubouchi T."/>
            <person name="Morono Y."/>
            <person name="Uchiyama I."/>
            <person name="Ito T."/>
            <person name="Fujiyama A."/>
            <person name="Inagaki F."/>
            <person name="Takami H."/>
        </authorList>
    </citation>
    <scope>NUCLEOTIDE SEQUENCE</scope>
    <source>
        <strain evidence="1">Expedition CK06-06</strain>
    </source>
</reference>
<organism evidence="1">
    <name type="scientific">marine sediment metagenome</name>
    <dbReference type="NCBI Taxonomy" id="412755"/>
    <lineage>
        <taxon>unclassified sequences</taxon>
        <taxon>metagenomes</taxon>
        <taxon>ecological metagenomes</taxon>
    </lineage>
</organism>
<name>X1B7C4_9ZZZZ</name>
<evidence type="ECO:0000313" key="1">
    <source>
        <dbReference type="EMBL" id="GAG90975.1"/>
    </source>
</evidence>
<protein>
    <submittedName>
        <fullName evidence="1">Uncharacterized protein</fullName>
    </submittedName>
</protein>
<feature type="non-terminal residue" evidence="1">
    <location>
        <position position="115"/>
    </location>
</feature>
<accession>X1B7C4</accession>